<proteinExistence type="predicted"/>
<dbReference type="EMBL" id="OW240917">
    <property type="protein sequence ID" value="CAH2299377.1"/>
    <property type="molecule type" value="Genomic_DNA"/>
</dbReference>
<dbReference type="AlphaFoldDB" id="A0AAD1SDI5"/>
<keyword evidence="3" id="KW-1185">Reference proteome</keyword>
<name>A0AAD1SDI5_PELCU</name>
<feature type="compositionally biased region" description="Basic and acidic residues" evidence="1">
    <location>
        <begin position="89"/>
        <end position="115"/>
    </location>
</feature>
<sequence length="115" mass="12857">MLLPVDEIIVGGTLDNLYYKSHQPPGVYVTSGSYIQPGRKRLINIDSNTTYPIRLLGDPLMSLPGATCDPEVGRLFTPGRNQGNQGPLYKRELNSDWTHTSEEAPDWAKRVKQET</sequence>
<evidence type="ECO:0000313" key="2">
    <source>
        <dbReference type="EMBL" id="CAH2299377.1"/>
    </source>
</evidence>
<reference evidence="2" key="1">
    <citation type="submission" date="2022-03" db="EMBL/GenBank/DDBJ databases">
        <authorList>
            <person name="Alioto T."/>
            <person name="Alioto T."/>
            <person name="Gomez Garrido J."/>
        </authorList>
    </citation>
    <scope>NUCLEOTIDE SEQUENCE</scope>
</reference>
<feature type="region of interest" description="Disordered" evidence="1">
    <location>
        <begin position="77"/>
        <end position="115"/>
    </location>
</feature>
<gene>
    <name evidence="2" type="ORF">PECUL_23A007717</name>
</gene>
<accession>A0AAD1SDI5</accession>
<evidence type="ECO:0000256" key="1">
    <source>
        <dbReference type="SAM" id="MobiDB-lite"/>
    </source>
</evidence>
<dbReference type="Proteomes" id="UP001295444">
    <property type="component" value="Chromosome 06"/>
</dbReference>
<evidence type="ECO:0000313" key="3">
    <source>
        <dbReference type="Proteomes" id="UP001295444"/>
    </source>
</evidence>
<organism evidence="2 3">
    <name type="scientific">Pelobates cultripes</name>
    <name type="common">Western spadefoot toad</name>
    <dbReference type="NCBI Taxonomy" id="61616"/>
    <lineage>
        <taxon>Eukaryota</taxon>
        <taxon>Metazoa</taxon>
        <taxon>Chordata</taxon>
        <taxon>Craniata</taxon>
        <taxon>Vertebrata</taxon>
        <taxon>Euteleostomi</taxon>
        <taxon>Amphibia</taxon>
        <taxon>Batrachia</taxon>
        <taxon>Anura</taxon>
        <taxon>Pelobatoidea</taxon>
        <taxon>Pelobatidae</taxon>
        <taxon>Pelobates</taxon>
    </lineage>
</organism>
<protein>
    <submittedName>
        <fullName evidence="2">Uncharacterized protein</fullName>
    </submittedName>
</protein>